<dbReference type="PANTHER" id="PTHR30146:SF153">
    <property type="entry name" value="LACTOSE OPERON REPRESSOR"/>
    <property type="match status" value="1"/>
</dbReference>
<evidence type="ECO:0000313" key="5">
    <source>
        <dbReference type="EMBL" id="ATG50418.1"/>
    </source>
</evidence>
<dbReference type="SUPFAM" id="SSF53822">
    <property type="entry name" value="Periplasmic binding protein-like I"/>
    <property type="match status" value="1"/>
</dbReference>
<evidence type="ECO:0000256" key="3">
    <source>
        <dbReference type="ARBA" id="ARBA00023163"/>
    </source>
</evidence>
<proteinExistence type="predicted"/>
<dbReference type="Pfam" id="PF00356">
    <property type="entry name" value="LacI"/>
    <property type="match status" value="1"/>
</dbReference>
<reference evidence="6" key="1">
    <citation type="submission" date="2017-09" db="EMBL/GenBank/DDBJ databases">
        <title>Brachybacterium sp. VM2412.</title>
        <authorList>
            <person name="Tak E.J."/>
            <person name="Bae J.-W."/>
        </authorList>
    </citation>
    <scope>NUCLEOTIDE SEQUENCE [LARGE SCALE GENOMIC DNA]</scope>
    <source>
        <strain evidence="6">VM2412</strain>
    </source>
</reference>
<dbReference type="PANTHER" id="PTHR30146">
    <property type="entry name" value="LACI-RELATED TRANSCRIPTIONAL REPRESSOR"/>
    <property type="match status" value="1"/>
</dbReference>
<dbReference type="SMART" id="SM00354">
    <property type="entry name" value="HTH_LACI"/>
    <property type="match status" value="1"/>
</dbReference>
<dbReference type="PROSITE" id="PS50932">
    <property type="entry name" value="HTH_LACI_2"/>
    <property type="match status" value="1"/>
</dbReference>
<dbReference type="OrthoDB" id="9796186at2"/>
<protein>
    <submittedName>
        <fullName evidence="5">LacI family transcriptional regulator</fullName>
    </submittedName>
</protein>
<dbReference type="AlphaFoldDB" id="A0A291GJQ7"/>
<dbReference type="Proteomes" id="UP000218165">
    <property type="component" value="Chromosome"/>
</dbReference>
<keyword evidence="1" id="KW-0805">Transcription regulation</keyword>
<evidence type="ECO:0000256" key="1">
    <source>
        <dbReference type="ARBA" id="ARBA00023015"/>
    </source>
</evidence>
<dbReference type="GO" id="GO:0000976">
    <property type="term" value="F:transcription cis-regulatory region binding"/>
    <property type="evidence" value="ECO:0007669"/>
    <property type="project" value="TreeGrafter"/>
</dbReference>
<dbReference type="EMBL" id="CP023563">
    <property type="protein sequence ID" value="ATG50418.1"/>
    <property type="molecule type" value="Genomic_DNA"/>
</dbReference>
<evidence type="ECO:0000256" key="2">
    <source>
        <dbReference type="ARBA" id="ARBA00023125"/>
    </source>
</evidence>
<evidence type="ECO:0000259" key="4">
    <source>
        <dbReference type="PROSITE" id="PS50932"/>
    </source>
</evidence>
<keyword evidence="2" id="KW-0238">DNA-binding</keyword>
<accession>A0A291GJQ7</accession>
<dbReference type="SUPFAM" id="SSF47413">
    <property type="entry name" value="lambda repressor-like DNA-binding domains"/>
    <property type="match status" value="1"/>
</dbReference>
<evidence type="ECO:0000313" key="6">
    <source>
        <dbReference type="Proteomes" id="UP000218165"/>
    </source>
</evidence>
<dbReference type="Gene3D" id="1.10.260.40">
    <property type="entry name" value="lambda repressor-like DNA-binding domains"/>
    <property type="match status" value="1"/>
</dbReference>
<dbReference type="CDD" id="cd01392">
    <property type="entry name" value="HTH_LacI"/>
    <property type="match status" value="1"/>
</dbReference>
<dbReference type="Pfam" id="PF13377">
    <property type="entry name" value="Peripla_BP_3"/>
    <property type="match status" value="1"/>
</dbReference>
<dbReference type="InterPro" id="IPR010982">
    <property type="entry name" value="Lambda_DNA-bd_dom_sf"/>
</dbReference>
<dbReference type="InterPro" id="IPR000843">
    <property type="entry name" value="HTH_LacI"/>
</dbReference>
<feature type="domain" description="HTH lacI-type" evidence="4">
    <location>
        <begin position="14"/>
        <end position="67"/>
    </location>
</feature>
<keyword evidence="6" id="KW-1185">Reference proteome</keyword>
<dbReference type="GO" id="GO:0003700">
    <property type="term" value="F:DNA-binding transcription factor activity"/>
    <property type="evidence" value="ECO:0007669"/>
    <property type="project" value="TreeGrafter"/>
</dbReference>
<dbReference type="InterPro" id="IPR028082">
    <property type="entry name" value="Peripla_BP_I"/>
</dbReference>
<name>A0A291GJQ7_9MICO</name>
<dbReference type="Gene3D" id="3.40.50.2300">
    <property type="match status" value="2"/>
</dbReference>
<sequence length="357" mass="37609">MCETWRVARSNRNDVARRAGVAPSTVSNVLNGRAAALRIADTTAERVRRAAHELGYIPQASARSLRSGGSSTIGLMLAPLPPSPFVPIVHEVVTAAITGTQRRGKLVLPFADPGEGGEDTAYVDRVMADVDLAGVICELSAHNLAAGRRLHQLDVPVVWMSLAPTAQRPPGIAHVMVDQAAGWAPLLDSLEIEDDKEIAMLVGPMFRPARLDLVAERFPGRTRLLEASSWLPDGGAQAVHQLLADRADIGAIVCADDSLAHGAMLALRDEGIDVPGEISVVGFGGWEEPVTGVGTLATASWPVRALTESAVGTLLDHLEGVHRRELAAEAPVTEVLAGIPLPGPSARLGRASAMRAE</sequence>
<keyword evidence="3" id="KW-0804">Transcription</keyword>
<gene>
    <name evidence="5" type="ORF">CFK38_01915</name>
</gene>
<dbReference type="KEGG" id="brz:CFK38_01915"/>
<dbReference type="InterPro" id="IPR046335">
    <property type="entry name" value="LacI/GalR-like_sensor"/>
</dbReference>
<organism evidence="5 6">
    <name type="scientific">Brachybacterium vulturis</name>
    <dbReference type="NCBI Taxonomy" id="2017484"/>
    <lineage>
        <taxon>Bacteria</taxon>
        <taxon>Bacillati</taxon>
        <taxon>Actinomycetota</taxon>
        <taxon>Actinomycetes</taxon>
        <taxon>Micrococcales</taxon>
        <taxon>Dermabacteraceae</taxon>
        <taxon>Brachybacterium</taxon>
    </lineage>
</organism>